<dbReference type="InterPro" id="IPR008929">
    <property type="entry name" value="Chondroitin_lyas"/>
</dbReference>
<feature type="chain" id="PRO_5001456579" description="Alginate lyase domain-containing protein" evidence="3">
    <location>
        <begin position="26"/>
        <end position="406"/>
    </location>
</feature>
<dbReference type="Gene3D" id="1.50.10.100">
    <property type="entry name" value="Chondroitin AC/alginate lyase"/>
    <property type="match status" value="1"/>
</dbReference>
<evidence type="ECO:0000259" key="4">
    <source>
        <dbReference type="Pfam" id="PF05426"/>
    </source>
</evidence>
<dbReference type="AlphaFoldDB" id="A0A010R2E9"/>
<evidence type="ECO:0000313" key="6">
    <source>
        <dbReference type="Proteomes" id="UP000020467"/>
    </source>
</evidence>
<evidence type="ECO:0000256" key="3">
    <source>
        <dbReference type="SAM" id="SignalP"/>
    </source>
</evidence>
<evidence type="ECO:0000256" key="1">
    <source>
        <dbReference type="ARBA" id="ARBA00022729"/>
    </source>
</evidence>
<dbReference type="InterPro" id="IPR008397">
    <property type="entry name" value="Alginate_lyase_dom"/>
</dbReference>
<dbReference type="OrthoDB" id="5302720at2759"/>
<keyword evidence="1 3" id="KW-0732">Signal</keyword>
<accession>A0A010R2E9</accession>
<evidence type="ECO:0000256" key="2">
    <source>
        <dbReference type="ARBA" id="ARBA00023239"/>
    </source>
</evidence>
<dbReference type="Pfam" id="PF05426">
    <property type="entry name" value="Alginate_lyase"/>
    <property type="match status" value="1"/>
</dbReference>
<organism evidence="5 6">
    <name type="scientific">Colletotrichum fioriniae PJ7</name>
    <dbReference type="NCBI Taxonomy" id="1445577"/>
    <lineage>
        <taxon>Eukaryota</taxon>
        <taxon>Fungi</taxon>
        <taxon>Dikarya</taxon>
        <taxon>Ascomycota</taxon>
        <taxon>Pezizomycotina</taxon>
        <taxon>Sordariomycetes</taxon>
        <taxon>Hypocreomycetidae</taxon>
        <taxon>Glomerellales</taxon>
        <taxon>Glomerellaceae</taxon>
        <taxon>Colletotrichum</taxon>
        <taxon>Colletotrichum acutatum species complex</taxon>
    </lineage>
</organism>
<keyword evidence="2" id="KW-0456">Lyase</keyword>
<feature type="domain" description="Alginate lyase" evidence="4">
    <location>
        <begin position="95"/>
        <end position="246"/>
    </location>
</feature>
<name>A0A010R2E9_9PEZI</name>
<feature type="signal peptide" evidence="3">
    <location>
        <begin position="1"/>
        <end position="25"/>
    </location>
</feature>
<evidence type="ECO:0000313" key="5">
    <source>
        <dbReference type="EMBL" id="EXF82895.1"/>
    </source>
</evidence>
<dbReference type="SUPFAM" id="SSF48230">
    <property type="entry name" value="Chondroitin AC/alginate lyase"/>
    <property type="match status" value="1"/>
</dbReference>
<proteinExistence type="predicted"/>
<reference evidence="5 6" key="1">
    <citation type="submission" date="2014-02" db="EMBL/GenBank/DDBJ databases">
        <title>The genome sequence of Colletotrichum fioriniae PJ7.</title>
        <authorList>
            <person name="Baroncelli R."/>
            <person name="Thon M.R."/>
        </authorList>
    </citation>
    <scope>NUCLEOTIDE SEQUENCE [LARGE SCALE GENOMIC DNA]</scope>
    <source>
        <strain evidence="5 6">PJ7</strain>
    </source>
</reference>
<gene>
    <name evidence="5" type="ORF">CFIO01_01265</name>
</gene>
<sequence length="406" mass="44433">MKLTSFSSHLVILLGASSWASEANALCSNSSRSTFKHPGLLHTSKDFDRITGLVNAQKEPWTTGWSKLKTRANAAYKPNPKETVCRGGAGRECNPENYPSLYRDAHAAYTNAIAWKITGDEAHANASARILDAWSDSLIYINGSSDKFLASGIYGFQLANAAEILREWNGWDGLSAMAEMLQRVFYPMNHNFLVNHNGASIDHYWANWDLANMCTMQAIGILADNKTMYNEAVNYFKNGAGNGAIKIAIWELHEEDGSGKILGQGQEAGRDQGHALLDFAFLGVFAQQSYNQGDDLFSYLDNRILAGSEYAAKYNLGFDVPFTNFTNSHGTAVNISASGRGGLRPIWELLYNHYGVIKGLNASWTEQMRDHVVEEAGGAEGGGGDYGTTSGGYDQLGFGTLLYRLE</sequence>
<keyword evidence="6" id="KW-1185">Reference proteome</keyword>
<dbReference type="KEGG" id="cfj:CFIO01_01265"/>
<dbReference type="GO" id="GO:0042597">
    <property type="term" value="C:periplasmic space"/>
    <property type="evidence" value="ECO:0007669"/>
    <property type="project" value="InterPro"/>
</dbReference>
<dbReference type="HOGENOM" id="CLU_038125_1_0_1"/>
<dbReference type="eggNOG" id="ENOG502QVUY">
    <property type="taxonomic scope" value="Eukaryota"/>
</dbReference>
<protein>
    <recommendedName>
        <fullName evidence="4">Alginate lyase domain-containing protein</fullName>
    </recommendedName>
</protein>
<comment type="caution">
    <text evidence="5">The sequence shown here is derived from an EMBL/GenBank/DDBJ whole genome shotgun (WGS) entry which is preliminary data.</text>
</comment>
<dbReference type="GO" id="GO:0016829">
    <property type="term" value="F:lyase activity"/>
    <property type="evidence" value="ECO:0007669"/>
    <property type="project" value="UniProtKB-KW"/>
</dbReference>
<dbReference type="Proteomes" id="UP000020467">
    <property type="component" value="Unassembled WGS sequence"/>
</dbReference>
<dbReference type="EMBL" id="JARH01000269">
    <property type="protein sequence ID" value="EXF82895.1"/>
    <property type="molecule type" value="Genomic_DNA"/>
</dbReference>